<dbReference type="GO" id="GO:0140664">
    <property type="term" value="F:ATP-dependent DNA damage sensor activity"/>
    <property type="evidence" value="ECO:0007669"/>
    <property type="project" value="InterPro"/>
</dbReference>
<reference evidence="9" key="1">
    <citation type="journal article" date="2020" name="Nature">
        <title>Giant virus diversity and host interactions through global metagenomics.</title>
        <authorList>
            <person name="Schulz F."/>
            <person name="Roux S."/>
            <person name="Paez-Espino D."/>
            <person name="Jungbluth S."/>
            <person name="Walsh D.A."/>
            <person name="Denef V.J."/>
            <person name="McMahon K.D."/>
            <person name="Konstantinidis K.T."/>
            <person name="Eloe-Fadrosh E.A."/>
            <person name="Kyrpides N.C."/>
            <person name="Woyke T."/>
        </authorList>
    </citation>
    <scope>NUCLEOTIDE SEQUENCE</scope>
    <source>
        <strain evidence="9">GVMAG-M-3300009161-36</strain>
    </source>
</reference>
<name>A0A6C0EW66_9ZZZZ</name>
<keyword evidence="5" id="KW-0238">DNA-binding</keyword>
<dbReference type="SUPFAM" id="SSF53150">
    <property type="entry name" value="DNA repair protein MutS, domain II"/>
    <property type="match status" value="1"/>
</dbReference>
<dbReference type="SUPFAM" id="SSF55271">
    <property type="entry name" value="DNA repair protein MutS, domain I"/>
    <property type="match status" value="1"/>
</dbReference>
<dbReference type="InterPro" id="IPR036678">
    <property type="entry name" value="MutS_con_dom_sf"/>
</dbReference>
<dbReference type="PANTHER" id="PTHR11361:SF34">
    <property type="entry name" value="DNA MISMATCH REPAIR PROTEIN MSH1, MITOCHONDRIAL"/>
    <property type="match status" value="1"/>
</dbReference>
<keyword evidence="2" id="KW-0547">Nucleotide-binding</keyword>
<dbReference type="PIRSF" id="PIRSF037677">
    <property type="entry name" value="DNA_mis_repair_Msh6"/>
    <property type="match status" value="1"/>
</dbReference>
<dbReference type="InterPro" id="IPR000432">
    <property type="entry name" value="DNA_mismatch_repair_MutS_C"/>
</dbReference>
<evidence type="ECO:0000256" key="3">
    <source>
        <dbReference type="ARBA" id="ARBA00022763"/>
    </source>
</evidence>
<keyword evidence="6" id="KW-0234">DNA repair</keyword>
<evidence type="ECO:0000259" key="8">
    <source>
        <dbReference type="SMART" id="SM00534"/>
    </source>
</evidence>
<evidence type="ECO:0000256" key="1">
    <source>
        <dbReference type="ARBA" id="ARBA00006271"/>
    </source>
</evidence>
<dbReference type="SUPFAM" id="SSF48334">
    <property type="entry name" value="DNA repair protein MutS, domain III"/>
    <property type="match status" value="1"/>
</dbReference>
<evidence type="ECO:0000313" key="9">
    <source>
        <dbReference type="EMBL" id="QHT33434.1"/>
    </source>
</evidence>
<dbReference type="Gene3D" id="3.40.1170.10">
    <property type="entry name" value="DNA repair protein MutS, domain I"/>
    <property type="match status" value="1"/>
</dbReference>
<dbReference type="GO" id="GO:0030983">
    <property type="term" value="F:mismatched DNA binding"/>
    <property type="evidence" value="ECO:0007669"/>
    <property type="project" value="InterPro"/>
</dbReference>
<comment type="similarity">
    <text evidence="1">Belongs to the DNA mismatch repair MutS family.</text>
</comment>
<dbReference type="InterPro" id="IPR027417">
    <property type="entry name" value="P-loop_NTPase"/>
</dbReference>
<dbReference type="PANTHER" id="PTHR11361">
    <property type="entry name" value="DNA MISMATCH REPAIR PROTEIN MUTS FAMILY MEMBER"/>
    <property type="match status" value="1"/>
</dbReference>
<dbReference type="Pfam" id="PF05192">
    <property type="entry name" value="MutS_III"/>
    <property type="match status" value="1"/>
</dbReference>
<accession>A0A6C0EW66</accession>
<keyword evidence="4" id="KW-0067">ATP-binding</keyword>
<dbReference type="InterPro" id="IPR017261">
    <property type="entry name" value="DNA_mismatch_repair_MutS/MSH"/>
</dbReference>
<evidence type="ECO:0000256" key="6">
    <source>
        <dbReference type="ARBA" id="ARBA00023204"/>
    </source>
</evidence>
<evidence type="ECO:0000256" key="4">
    <source>
        <dbReference type="ARBA" id="ARBA00022840"/>
    </source>
</evidence>
<dbReference type="InterPro" id="IPR036187">
    <property type="entry name" value="DNA_mismatch_repair_MutS_sf"/>
</dbReference>
<dbReference type="InterPro" id="IPR016151">
    <property type="entry name" value="DNA_mismatch_repair_MutS_N"/>
</dbReference>
<dbReference type="Pfam" id="PF00488">
    <property type="entry name" value="MutS_V"/>
    <property type="match status" value="1"/>
</dbReference>
<evidence type="ECO:0000259" key="7">
    <source>
        <dbReference type="SMART" id="SM00533"/>
    </source>
</evidence>
<evidence type="ECO:0000256" key="2">
    <source>
        <dbReference type="ARBA" id="ARBA00022741"/>
    </source>
</evidence>
<sequence>MSLVATYLKLTKEYSEKYGDKTVVLMMVGSFYEIYGEKLTNRDGSFSVTGSKIEEISKLCDLSIAQKIAGVSGTHVMAGFTYTKIDKYLKKLQDAGYTSVVITQDPSNPSNRNVEGIYSPGTFFNTDTMEISNNTMCVWVEQVSYMKTKSIIIGIANVDIYTGRVIMFEYKTEDKHNPTSYDELERYISTYKPSEIIMITNFSEKILEDIINYTGIMCKNIHKVLLSDEKTTGKPNFLVDAAQKCEKQIYQNEILNKFYKYDTVASFMQTTTTYEYGTQAFVFLLQFLHDHNPNLVNKIREPLFDNKSDRVILANHSLKQLNIIDDNNYTGKYSSVSKFLNNCITPMGARKFKYKILNPIFDIEKLNMEYDITSYVLKTGGETLINEWRTNMGELKDIEKLHRQIIHNKVTPRNLFYLYNNLQVISNIYDKIKSDATLFKYMNSHFEKGQGQGQGQGQTHDAPNISAICGKIRAFIENHLVLDKCCTIDNLNYEENFILQSVSKTLDDIVYDYENSFIELQTAQNYLCDLIASCEKTNKSDKKYEYVKIHDTEKMGYSLQTTKRRAKLLEEQVKKQIKVSKTGAKTEVCIEYQTYKKTTSVLVLDLSAVTYPAANGSNSSIQSAQIDKICDTIIKSKLKMKAEIEIVFTNFIKNMQNMFEHDIQMIVDMVTMTDILQNQVYIAIKNKYCKPVIKNTDAVTQSLNSTSFVKAKELRHCLIEHINTNELYVTNDVELGDGMEQRGILLYGTNAVGKTSLIRALGIAVIMAQAGLYVPCSEFEYIPYKSIFTRILGNDNLFKGLSTFMVEMSELRVILKSADSSGLILGDELCSGTEMDSAISIFVAGLKKLHDVKCSFIFATHMHEINKYDEIEELDKLSMKHLEVIYNKEKDILVYDRKLKDGPGFSMYGLEVCRSLHLPEDFLKYANEIRLKYRNNEQSIISAKTSNYNSKKLRNICEICQNEIGTEIHHLQHQKNADQHNFIGHFHKNHVANLASVCEKCHDAIHTKGEQHRKIMTSSGPIIVKI</sequence>
<protein>
    <recommendedName>
        <fullName evidence="10">DNA mismatch repair proteins mutS family domain-containing protein</fullName>
    </recommendedName>
</protein>
<dbReference type="InterPro" id="IPR045076">
    <property type="entry name" value="MutS"/>
</dbReference>
<dbReference type="InterPro" id="IPR007695">
    <property type="entry name" value="DNA_mismatch_repair_MutS-lik_N"/>
</dbReference>
<keyword evidence="3" id="KW-0227">DNA damage</keyword>
<dbReference type="GO" id="GO:0005524">
    <property type="term" value="F:ATP binding"/>
    <property type="evidence" value="ECO:0007669"/>
    <property type="project" value="UniProtKB-KW"/>
</dbReference>
<proteinExistence type="inferred from homology"/>
<organism evidence="9">
    <name type="scientific">viral metagenome</name>
    <dbReference type="NCBI Taxonomy" id="1070528"/>
    <lineage>
        <taxon>unclassified sequences</taxon>
        <taxon>metagenomes</taxon>
        <taxon>organismal metagenomes</taxon>
    </lineage>
</organism>
<evidence type="ECO:0008006" key="10">
    <source>
        <dbReference type="Google" id="ProtNLM"/>
    </source>
</evidence>
<feature type="domain" description="DNA mismatch repair proteins mutS family" evidence="8">
    <location>
        <begin position="741"/>
        <end position="931"/>
    </location>
</feature>
<dbReference type="SMART" id="SM00534">
    <property type="entry name" value="MUTSac"/>
    <property type="match status" value="1"/>
</dbReference>
<dbReference type="Pfam" id="PF01624">
    <property type="entry name" value="MutS_I"/>
    <property type="match status" value="1"/>
</dbReference>
<dbReference type="Gene3D" id="1.10.1420.10">
    <property type="match status" value="1"/>
</dbReference>
<dbReference type="GO" id="GO:0006298">
    <property type="term" value="P:mismatch repair"/>
    <property type="evidence" value="ECO:0007669"/>
    <property type="project" value="InterPro"/>
</dbReference>
<dbReference type="EMBL" id="MN738968">
    <property type="protein sequence ID" value="QHT33434.1"/>
    <property type="molecule type" value="Genomic_DNA"/>
</dbReference>
<dbReference type="SUPFAM" id="SSF52540">
    <property type="entry name" value="P-loop containing nucleoside triphosphate hydrolases"/>
    <property type="match status" value="1"/>
</dbReference>
<dbReference type="AlphaFoldDB" id="A0A6C0EW66"/>
<feature type="domain" description="DNA mismatch repair protein MutS core" evidence="7">
    <location>
        <begin position="331"/>
        <end position="722"/>
    </location>
</feature>
<dbReference type="InterPro" id="IPR003615">
    <property type="entry name" value="HNH_nuc"/>
</dbReference>
<dbReference type="CDD" id="cd00085">
    <property type="entry name" value="HNHc"/>
    <property type="match status" value="1"/>
</dbReference>
<dbReference type="Gene3D" id="3.40.50.300">
    <property type="entry name" value="P-loop containing nucleotide triphosphate hydrolases"/>
    <property type="match status" value="1"/>
</dbReference>
<evidence type="ECO:0000256" key="5">
    <source>
        <dbReference type="ARBA" id="ARBA00023125"/>
    </source>
</evidence>
<dbReference type="InterPro" id="IPR007696">
    <property type="entry name" value="DNA_mismatch_repair_MutS_core"/>
</dbReference>
<dbReference type="SMART" id="SM00533">
    <property type="entry name" value="MUTSd"/>
    <property type="match status" value="1"/>
</dbReference>